<protein>
    <submittedName>
        <fullName evidence="2">Uncharacterized protein</fullName>
    </submittedName>
</protein>
<evidence type="ECO:0000256" key="1">
    <source>
        <dbReference type="SAM" id="MobiDB-lite"/>
    </source>
</evidence>
<accession>A0A8H7VK70</accession>
<evidence type="ECO:0000313" key="2">
    <source>
        <dbReference type="EMBL" id="KAG2217599.1"/>
    </source>
</evidence>
<feature type="non-terminal residue" evidence="2">
    <location>
        <position position="1"/>
    </location>
</feature>
<proteinExistence type="predicted"/>
<sequence length="190" mass="20867">VRKQASAHQLEKIWTDLPTRKVNSTGTKVDLVMKHGDVEYGCMDAGCSDDPFNTKAINEGRLKLPRTLKDILTYLTEEAPSKINDIKVPGLIISGNNLTLYIEDCPAGSVTRIKGIGPYKFLASIDDFSKKFIPLLALVWQTKAIMKSTLATIKDDYEIVLPSIEGPGPSPLPPCMPSPKIGSKRKINQT</sequence>
<organism evidence="2 3">
    <name type="scientific">Circinella minor</name>
    <dbReference type="NCBI Taxonomy" id="1195481"/>
    <lineage>
        <taxon>Eukaryota</taxon>
        <taxon>Fungi</taxon>
        <taxon>Fungi incertae sedis</taxon>
        <taxon>Mucoromycota</taxon>
        <taxon>Mucoromycotina</taxon>
        <taxon>Mucoromycetes</taxon>
        <taxon>Mucorales</taxon>
        <taxon>Lichtheimiaceae</taxon>
        <taxon>Circinella</taxon>
    </lineage>
</organism>
<dbReference type="OrthoDB" id="2278533at2759"/>
<comment type="caution">
    <text evidence="2">The sequence shown here is derived from an EMBL/GenBank/DDBJ whole genome shotgun (WGS) entry which is preliminary data.</text>
</comment>
<gene>
    <name evidence="2" type="ORF">INT45_001761</name>
</gene>
<dbReference type="EMBL" id="JAEPRB010000286">
    <property type="protein sequence ID" value="KAG2217599.1"/>
    <property type="molecule type" value="Genomic_DNA"/>
</dbReference>
<feature type="compositionally biased region" description="Pro residues" evidence="1">
    <location>
        <begin position="168"/>
        <end position="177"/>
    </location>
</feature>
<reference evidence="2 3" key="1">
    <citation type="submission" date="2020-12" db="EMBL/GenBank/DDBJ databases">
        <title>Metabolic potential, ecology and presence of endohyphal bacteria is reflected in genomic diversity of Mucoromycotina.</title>
        <authorList>
            <person name="Muszewska A."/>
            <person name="Okrasinska A."/>
            <person name="Steczkiewicz K."/>
            <person name="Drgas O."/>
            <person name="Orlowska M."/>
            <person name="Perlinska-Lenart U."/>
            <person name="Aleksandrzak-Piekarczyk T."/>
            <person name="Szatraj K."/>
            <person name="Zielenkiewicz U."/>
            <person name="Pilsyk S."/>
            <person name="Malc E."/>
            <person name="Mieczkowski P."/>
            <person name="Kruszewska J.S."/>
            <person name="Biernat P."/>
            <person name="Pawlowska J."/>
        </authorList>
    </citation>
    <scope>NUCLEOTIDE SEQUENCE [LARGE SCALE GENOMIC DNA]</scope>
    <source>
        <strain evidence="2 3">CBS 142.35</strain>
    </source>
</reference>
<dbReference type="AlphaFoldDB" id="A0A8H7VK70"/>
<keyword evidence="3" id="KW-1185">Reference proteome</keyword>
<feature type="region of interest" description="Disordered" evidence="1">
    <location>
        <begin position="168"/>
        <end position="190"/>
    </location>
</feature>
<dbReference type="Proteomes" id="UP000646827">
    <property type="component" value="Unassembled WGS sequence"/>
</dbReference>
<evidence type="ECO:0000313" key="3">
    <source>
        <dbReference type="Proteomes" id="UP000646827"/>
    </source>
</evidence>
<name>A0A8H7VK70_9FUNG</name>